<dbReference type="Gene3D" id="2.60.40.1090">
    <property type="entry name" value="Fimbrial-type adhesion domain"/>
    <property type="match status" value="1"/>
</dbReference>
<evidence type="ECO:0000256" key="1">
    <source>
        <dbReference type="SAM" id="SignalP"/>
    </source>
</evidence>
<protein>
    <submittedName>
        <fullName evidence="3">Fimbrial protein</fullName>
    </submittedName>
</protein>
<gene>
    <name evidence="3" type="ORF">BV494_15450</name>
</gene>
<feature type="domain" description="Fimbrial-type adhesion" evidence="2">
    <location>
        <begin position="27"/>
        <end position="183"/>
    </location>
</feature>
<dbReference type="InterPro" id="IPR000259">
    <property type="entry name" value="Adhesion_dom_fimbrial"/>
</dbReference>
<dbReference type="InterPro" id="IPR008966">
    <property type="entry name" value="Adhesion_dom_sf"/>
</dbReference>
<dbReference type="SUPFAM" id="SSF49401">
    <property type="entry name" value="Bacterial adhesins"/>
    <property type="match status" value="1"/>
</dbReference>
<keyword evidence="1" id="KW-0732">Signal</keyword>
<dbReference type="GO" id="GO:0043709">
    <property type="term" value="P:cell adhesion involved in single-species biofilm formation"/>
    <property type="evidence" value="ECO:0007669"/>
    <property type="project" value="TreeGrafter"/>
</dbReference>
<evidence type="ECO:0000259" key="2">
    <source>
        <dbReference type="Pfam" id="PF00419"/>
    </source>
</evidence>
<sequence>MKTTYKLMVSGLLLALAGNSYAIDGRINFSGAIIKTACVINGGNDVDVPLGTYSAAQFREIGDTSPNIPFTLPLANCPVAQKEGDPLPHFRIWLEAEAVDSTHPNLVKLGNSFGDTMADGVGIQILDANTKAVMLLNTLPTITYDIKTATMDVNLLANYQSFKDPDDITAGPADASVNVTLDYR</sequence>
<name>A0A2L1UTH0_9GAMM</name>
<dbReference type="GO" id="GO:0009289">
    <property type="term" value="C:pilus"/>
    <property type="evidence" value="ECO:0007669"/>
    <property type="project" value="InterPro"/>
</dbReference>
<dbReference type="InterPro" id="IPR036937">
    <property type="entry name" value="Adhesion_dom_fimbrial_sf"/>
</dbReference>
<dbReference type="PANTHER" id="PTHR33420:SF26">
    <property type="entry name" value="FIMBRIAL SUBUNIT"/>
    <property type="match status" value="1"/>
</dbReference>
<dbReference type="InterPro" id="IPR050263">
    <property type="entry name" value="Bact_Fimbrial_Adh_Pro"/>
</dbReference>
<dbReference type="Pfam" id="PF00419">
    <property type="entry name" value="Fimbrial"/>
    <property type="match status" value="1"/>
</dbReference>
<dbReference type="PANTHER" id="PTHR33420">
    <property type="entry name" value="FIMBRIAL SUBUNIT ELFA-RELATED"/>
    <property type="match status" value="1"/>
</dbReference>
<accession>A0A2L1UTH0</accession>
<feature type="signal peptide" evidence="1">
    <location>
        <begin position="1"/>
        <end position="22"/>
    </location>
</feature>
<evidence type="ECO:0000313" key="3">
    <source>
        <dbReference type="EMBL" id="AVF36235.1"/>
    </source>
</evidence>
<dbReference type="RefSeq" id="WP_104923649.1">
    <property type="nucleotide sequence ID" value="NZ_CP019062.1"/>
</dbReference>
<proteinExistence type="predicted"/>
<feature type="chain" id="PRO_5014682158" evidence="1">
    <location>
        <begin position="23"/>
        <end position="184"/>
    </location>
</feature>
<dbReference type="AlphaFoldDB" id="A0A2L1UTH0"/>
<keyword evidence="4" id="KW-1185">Reference proteome</keyword>
<dbReference type="EMBL" id="CP019062">
    <property type="protein sequence ID" value="AVF36235.1"/>
    <property type="molecule type" value="Genomic_DNA"/>
</dbReference>
<dbReference type="KEGG" id="rox:BV494_15450"/>
<organism evidence="3 4">
    <name type="scientific">Rahnella sikkimica</name>
    <dbReference type="NCBI Taxonomy" id="1805933"/>
    <lineage>
        <taxon>Bacteria</taxon>
        <taxon>Pseudomonadati</taxon>
        <taxon>Pseudomonadota</taxon>
        <taxon>Gammaproteobacteria</taxon>
        <taxon>Enterobacterales</taxon>
        <taxon>Yersiniaceae</taxon>
        <taxon>Rahnella</taxon>
    </lineage>
</organism>
<dbReference type="Proteomes" id="UP000239197">
    <property type="component" value="Chromosome"/>
</dbReference>
<evidence type="ECO:0000313" key="4">
    <source>
        <dbReference type="Proteomes" id="UP000239197"/>
    </source>
</evidence>
<dbReference type="OrthoDB" id="6491659at2"/>
<reference evidence="4" key="1">
    <citation type="submission" date="2017-01" db="EMBL/GenBank/DDBJ databases">
        <title>Genome sequence of Rouxiella sp. ERMR1:05.</title>
        <authorList>
            <person name="Kumar R."/>
            <person name="Singh D."/>
            <person name="Kumar S."/>
        </authorList>
    </citation>
    <scope>NUCLEOTIDE SEQUENCE [LARGE SCALE GENOMIC DNA]</scope>
    <source>
        <strain evidence="4">ERMR1:05</strain>
    </source>
</reference>